<dbReference type="OrthoDB" id="530303at2"/>
<sequence length="141" mass="16885">MWQRLTNSIQSLKTYGDLSPDLRLRCRVNLALRDRPYHRLERWHQTFWQPLEVSSEIAEFVYQQMESYSGLKFAYVLPSDRLTEDLSLPLVCWFDWESTLCDDFYDRFGVDISSRFNVSHLATIQEFVVFLNQQSRLVNYS</sequence>
<protein>
    <submittedName>
        <fullName evidence="1">Uncharacterized protein</fullName>
    </submittedName>
</protein>
<keyword evidence="2" id="KW-1185">Reference proteome</keyword>
<name>A0A2T1D9C4_9CYAN</name>
<dbReference type="RefSeq" id="WP_073074371.1">
    <property type="nucleotide sequence ID" value="NZ_MPPI01000035.1"/>
</dbReference>
<reference evidence="1 2" key="2">
    <citation type="submission" date="2018-03" db="EMBL/GenBank/DDBJ databases">
        <title>The ancient ancestry and fast evolution of plastids.</title>
        <authorList>
            <person name="Moore K.R."/>
            <person name="Magnabosco C."/>
            <person name="Momper L."/>
            <person name="Gold D.A."/>
            <person name="Bosak T."/>
            <person name="Fournier G.P."/>
        </authorList>
    </citation>
    <scope>NUCLEOTIDE SEQUENCE [LARGE SCALE GENOMIC DNA]</scope>
    <source>
        <strain evidence="1 2">ULC007</strain>
    </source>
</reference>
<dbReference type="EMBL" id="PVWG01000033">
    <property type="protein sequence ID" value="PSB17067.1"/>
    <property type="molecule type" value="Genomic_DNA"/>
</dbReference>
<accession>A0A2T1D9C4</accession>
<proteinExistence type="predicted"/>
<comment type="caution">
    <text evidence="1">The sequence shown here is derived from an EMBL/GenBank/DDBJ whole genome shotgun (WGS) entry which is preliminary data.</text>
</comment>
<organism evidence="1 2">
    <name type="scientific">Phormidesmis priestleyi ULC007</name>
    <dbReference type="NCBI Taxonomy" id="1920490"/>
    <lineage>
        <taxon>Bacteria</taxon>
        <taxon>Bacillati</taxon>
        <taxon>Cyanobacteriota</taxon>
        <taxon>Cyanophyceae</taxon>
        <taxon>Leptolyngbyales</taxon>
        <taxon>Leptolyngbyaceae</taxon>
        <taxon>Phormidesmis</taxon>
    </lineage>
</organism>
<evidence type="ECO:0000313" key="1">
    <source>
        <dbReference type="EMBL" id="PSB17067.1"/>
    </source>
</evidence>
<gene>
    <name evidence="1" type="ORF">C7B65_19850</name>
</gene>
<reference evidence="1 2" key="1">
    <citation type="submission" date="2018-02" db="EMBL/GenBank/DDBJ databases">
        <authorList>
            <person name="Cohen D.B."/>
            <person name="Kent A.D."/>
        </authorList>
    </citation>
    <scope>NUCLEOTIDE SEQUENCE [LARGE SCALE GENOMIC DNA]</scope>
    <source>
        <strain evidence="1 2">ULC007</strain>
    </source>
</reference>
<dbReference type="Proteomes" id="UP000238634">
    <property type="component" value="Unassembled WGS sequence"/>
</dbReference>
<evidence type="ECO:0000313" key="2">
    <source>
        <dbReference type="Proteomes" id="UP000238634"/>
    </source>
</evidence>
<dbReference type="AlphaFoldDB" id="A0A2T1D9C4"/>
<dbReference type="STRING" id="1920490.GCA_001895925_01956"/>